<sequence>MQSGSTWTARRGDTVTYTGEDMAAAITSATASLDADRISKQRVVVRGSGSIPASNQSIAAQDSASICAATSGLSEQHRVRRPLRARAAAWRVAAGSAR</sequence>
<keyword evidence="2" id="KW-1185">Reference proteome</keyword>
<protein>
    <submittedName>
        <fullName evidence="1">Uncharacterized protein</fullName>
    </submittedName>
</protein>
<accession>A0ABW7ED16</accession>
<proteinExistence type="predicted"/>
<organism evidence="1 2">
    <name type="scientific">Streptomyces rochei</name>
    <name type="common">Streptomyces parvullus</name>
    <dbReference type="NCBI Taxonomy" id="1928"/>
    <lineage>
        <taxon>Bacteria</taxon>
        <taxon>Bacillati</taxon>
        <taxon>Actinomycetota</taxon>
        <taxon>Actinomycetes</taxon>
        <taxon>Kitasatosporales</taxon>
        <taxon>Streptomycetaceae</taxon>
        <taxon>Streptomyces</taxon>
        <taxon>Streptomyces rochei group</taxon>
    </lineage>
</organism>
<evidence type="ECO:0000313" key="2">
    <source>
        <dbReference type="Proteomes" id="UP001605990"/>
    </source>
</evidence>
<evidence type="ECO:0000313" key="1">
    <source>
        <dbReference type="EMBL" id="MFG6300493.1"/>
    </source>
</evidence>
<gene>
    <name evidence="1" type="ORF">ACGU38_34705</name>
</gene>
<comment type="caution">
    <text evidence="1">The sequence shown here is derived from an EMBL/GenBank/DDBJ whole genome shotgun (WGS) entry which is preliminary data.</text>
</comment>
<reference evidence="1 2" key="1">
    <citation type="submission" date="2024-10" db="EMBL/GenBank/DDBJ databases">
        <title>Draft genome assembly of a novel steroid transforming actinomycete isolated from African clawed frog Xenopus laevis.</title>
        <authorList>
            <person name="Bragin E."/>
            <person name="Kollerov V."/>
            <person name="Donova M.V."/>
        </authorList>
    </citation>
    <scope>NUCLEOTIDE SEQUENCE [LARGE SCALE GENOMIC DNA]</scope>
    <source>
        <strain evidence="1 2">MTOC-St3</strain>
    </source>
</reference>
<name>A0ABW7ED16_STRRO</name>
<dbReference type="EMBL" id="JBIENY010000494">
    <property type="protein sequence ID" value="MFG6300493.1"/>
    <property type="molecule type" value="Genomic_DNA"/>
</dbReference>
<dbReference type="Proteomes" id="UP001605990">
    <property type="component" value="Unassembled WGS sequence"/>
</dbReference>